<sequence>MSDLPKSRPRTLWLGKDASTRPALAPARAEEASQRSAEPDSGGTPKPTTPIHDSHKALSELNCYEQDPWGVYAPRARIRRGRQITLAQRRKHKRIIVNIQCFSMDQSQRSKAF</sequence>
<dbReference type="EMBL" id="KV878239">
    <property type="protein sequence ID" value="OJZ88818.1"/>
    <property type="molecule type" value="Genomic_DNA"/>
</dbReference>
<feature type="region of interest" description="Disordered" evidence="1">
    <location>
        <begin position="1"/>
        <end position="57"/>
    </location>
</feature>
<organism evidence="2 3">
    <name type="scientific">Aspergillus luchuensis (strain CBS 106.47)</name>
    <dbReference type="NCBI Taxonomy" id="1137211"/>
    <lineage>
        <taxon>Eukaryota</taxon>
        <taxon>Fungi</taxon>
        <taxon>Dikarya</taxon>
        <taxon>Ascomycota</taxon>
        <taxon>Pezizomycotina</taxon>
        <taxon>Eurotiomycetes</taxon>
        <taxon>Eurotiomycetidae</taxon>
        <taxon>Eurotiales</taxon>
        <taxon>Aspergillaceae</taxon>
        <taxon>Aspergillus</taxon>
        <taxon>Aspergillus subgen. Circumdati</taxon>
    </lineage>
</organism>
<dbReference type="AlphaFoldDB" id="A0A1M3TPL8"/>
<dbReference type="Proteomes" id="UP000184063">
    <property type="component" value="Unassembled WGS sequence"/>
</dbReference>
<evidence type="ECO:0000256" key="1">
    <source>
        <dbReference type="SAM" id="MobiDB-lite"/>
    </source>
</evidence>
<accession>A0A1M3TPL8</accession>
<reference evidence="3" key="1">
    <citation type="journal article" date="2017" name="Genome Biol.">
        <title>Comparative genomics reveals high biological diversity and specific adaptations in the industrially and medically important fungal genus Aspergillus.</title>
        <authorList>
            <person name="de Vries R.P."/>
            <person name="Riley R."/>
            <person name="Wiebenga A."/>
            <person name="Aguilar-Osorio G."/>
            <person name="Amillis S."/>
            <person name="Uchima C.A."/>
            <person name="Anderluh G."/>
            <person name="Asadollahi M."/>
            <person name="Askin M."/>
            <person name="Barry K."/>
            <person name="Battaglia E."/>
            <person name="Bayram O."/>
            <person name="Benocci T."/>
            <person name="Braus-Stromeyer S.A."/>
            <person name="Caldana C."/>
            <person name="Canovas D."/>
            <person name="Cerqueira G.C."/>
            <person name="Chen F."/>
            <person name="Chen W."/>
            <person name="Choi C."/>
            <person name="Clum A."/>
            <person name="Dos Santos R.A."/>
            <person name="Damasio A.R."/>
            <person name="Diallinas G."/>
            <person name="Emri T."/>
            <person name="Fekete E."/>
            <person name="Flipphi M."/>
            <person name="Freyberg S."/>
            <person name="Gallo A."/>
            <person name="Gournas C."/>
            <person name="Habgood R."/>
            <person name="Hainaut M."/>
            <person name="Harispe M.L."/>
            <person name="Henrissat B."/>
            <person name="Hilden K.S."/>
            <person name="Hope R."/>
            <person name="Hossain A."/>
            <person name="Karabika E."/>
            <person name="Karaffa L."/>
            <person name="Karanyi Z."/>
            <person name="Krasevec N."/>
            <person name="Kuo A."/>
            <person name="Kusch H."/>
            <person name="LaButti K."/>
            <person name="Lagendijk E.L."/>
            <person name="Lapidus A."/>
            <person name="Levasseur A."/>
            <person name="Lindquist E."/>
            <person name="Lipzen A."/>
            <person name="Logrieco A.F."/>
            <person name="MacCabe A."/>
            <person name="Maekelae M.R."/>
            <person name="Malavazi I."/>
            <person name="Melin P."/>
            <person name="Meyer V."/>
            <person name="Mielnichuk N."/>
            <person name="Miskei M."/>
            <person name="Molnar A.P."/>
            <person name="Mule G."/>
            <person name="Ngan C.Y."/>
            <person name="Orejas M."/>
            <person name="Orosz E."/>
            <person name="Ouedraogo J.P."/>
            <person name="Overkamp K.M."/>
            <person name="Park H.-S."/>
            <person name="Perrone G."/>
            <person name="Piumi F."/>
            <person name="Punt P.J."/>
            <person name="Ram A.F."/>
            <person name="Ramon A."/>
            <person name="Rauscher S."/>
            <person name="Record E."/>
            <person name="Riano-Pachon D.M."/>
            <person name="Robert V."/>
            <person name="Roehrig J."/>
            <person name="Ruller R."/>
            <person name="Salamov A."/>
            <person name="Salih N.S."/>
            <person name="Samson R.A."/>
            <person name="Sandor E."/>
            <person name="Sanguinetti M."/>
            <person name="Schuetze T."/>
            <person name="Sepcic K."/>
            <person name="Shelest E."/>
            <person name="Sherlock G."/>
            <person name="Sophianopoulou V."/>
            <person name="Squina F.M."/>
            <person name="Sun H."/>
            <person name="Susca A."/>
            <person name="Todd R.B."/>
            <person name="Tsang A."/>
            <person name="Unkles S.E."/>
            <person name="van de Wiele N."/>
            <person name="van Rossen-Uffink D."/>
            <person name="Oliveira J.V."/>
            <person name="Vesth T.C."/>
            <person name="Visser J."/>
            <person name="Yu J.-H."/>
            <person name="Zhou M."/>
            <person name="Andersen M.R."/>
            <person name="Archer D.B."/>
            <person name="Baker S.E."/>
            <person name="Benoit I."/>
            <person name="Brakhage A.A."/>
            <person name="Braus G.H."/>
            <person name="Fischer R."/>
            <person name="Frisvad J.C."/>
            <person name="Goldman G.H."/>
            <person name="Houbraken J."/>
            <person name="Oakley B."/>
            <person name="Pocsi I."/>
            <person name="Scazzocchio C."/>
            <person name="Seiboth B."/>
            <person name="vanKuyk P.A."/>
            <person name="Wortman J."/>
            <person name="Dyer P.S."/>
            <person name="Grigoriev I.V."/>
        </authorList>
    </citation>
    <scope>NUCLEOTIDE SEQUENCE [LARGE SCALE GENOMIC DNA]</scope>
    <source>
        <strain evidence="3">CBS 106.47</strain>
    </source>
</reference>
<dbReference type="VEuPathDB" id="FungiDB:ASPFODRAFT_217454"/>
<proteinExistence type="predicted"/>
<evidence type="ECO:0000313" key="3">
    <source>
        <dbReference type="Proteomes" id="UP000184063"/>
    </source>
</evidence>
<gene>
    <name evidence="2" type="ORF">ASPFODRAFT_217454</name>
</gene>
<evidence type="ECO:0000313" key="2">
    <source>
        <dbReference type="EMBL" id="OJZ88818.1"/>
    </source>
</evidence>
<name>A0A1M3TPL8_ASPLC</name>
<protein>
    <submittedName>
        <fullName evidence="2">Uncharacterized protein</fullName>
    </submittedName>
</protein>